<sequence length="244" mass="29125">MKGKKMNTTYTPKQIADKLIVSTTTLRRYEEQNLIPEVPRKNSSHRYYQQIHFQAFVTIRSLLKGYDIPVVYEVMRRVKCEDFEAALWLVNNQQYKIQIEKHKVEEILTMIKSADFNKYRNVKISDNMSIREVAEIAEVNTSAIRHWEKEGLIHSERNKENGYRIFTVAELRKILVISSLRKTVYYIENMKELLNNLDKQSYSKIERSFHLALQNLNNQLITQFRGITELMNYINFYKEYEPVI</sequence>
<organism evidence="6 7">
    <name type="scientific">Paenibacillus eucommiae</name>
    <dbReference type="NCBI Taxonomy" id="1355755"/>
    <lineage>
        <taxon>Bacteria</taxon>
        <taxon>Bacillati</taxon>
        <taxon>Bacillota</taxon>
        <taxon>Bacilli</taxon>
        <taxon>Bacillales</taxon>
        <taxon>Paenibacillaceae</taxon>
        <taxon>Paenibacillus</taxon>
    </lineage>
</organism>
<keyword evidence="7" id="KW-1185">Reference proteome</keyword>
<keyword evidence="3 6" id="KW-0238">DNA-binding</keyword>
<evidence type="ECO:0000256" key="1">
    <source>
        <dbReference type="ARBA" id="ARBA00022491"/>
    </source>
</evidence>
<dbReference type="PANTHER" id="PTHR30204">
    <property type="entry name" value="REDOX-CYCLING DRUG-SENSING TRANSCRIPTIONAL ACTIVATOR SOXR"/>
    <property type="match status" value="1"/>
</dbReference>
<evidence type="ECO:0000256" key="4">
    <source>
        <dbReference type="ARBA" id="ARBA00023163"/>
    </source>
</evidence>
<dbReference type="GO" id="GO:0003677">
    <property type="term" value="F:DNA binding"/>
    <property type="evidence" value="ECO:0007669"/>
    <property type="project" value="UniProtKB-KW"/>
</dbReference>
<proteinExistence type="predicted"/>
<evidence type="ECO:0000313" key="6">
    <source>
        <dbReference type="EMBL" id="MBP1989596.1"/>
    </source>
</evidence>
<keyword evidence="1" id="KW-0678">Repressor</keyword>
<keyword evidence="4" id="KW-0804">Transcription</keyword>
<dbReference type="RefSeq" id="WP_245375311.1">
    <property type="nucleotide sequence ID" value="NZ_JAGGLB010000003.1"/>
</dbReference>
<dbReference type="InterPro" id="IPR009061">
    <property type="entry name" value="DNA-bd_dom_put_sf"/>
</dbReference>
<reference evidence="6 7" key="1">
    <citation type="submission" date="2021-03" db="EMBL/GenBank/DDBJ databases">
        <title>Genomic Encyclopedia of Type Strains, Phase IV (KMG-IV): sequencing the most valuable type-strain genomes for metagenomic binning, comparative biology and taxonomic classification.</title>
        <authorList>
            <person name="Goeker M."/>
        </authorList>
    </citation>
    <scope>NUCLEOTIDE SEQUENCE [LARGE SCALE GENOMIC DNA]</scope>
    <source>
        <strain evidence="6 7">DSM 26048</strain>
    </source>
</reference>
<comment type="caution">
    <text evidence="6">The sequence shown here is derived from an EMBL/GenBank/DDBJ whole genome shotgun (WGS) entry which is preliminary data.</text>
</comment>
<dbReference type="Proteomes" id="UP001519287">
    <property type="component" value="Unassembled WGS sequence"/>
</dbReference>
<accession>A0ABS4IRF7</accession>
<evidence type="ECO:0000259" key="5">
    <source>
        <dbReference type="PROSITE" id="PS50937"/>
    </source>
</evidence>
<dbReference type="InterPro" id="IPR047057">
    <property type="entry name" value="MerR_fam"/>
</dbReference>
<evidence type="ECO:0000256" key="2">
    <source>
        <dbReference type="ARBA" id="ARBA00023015"/>
    </source>
</evidence>
<feature type="domain" description="HTH merR-type" evidence="5">
    <location>
        <begin position="127"/>
        <end position="196"/>
    </location>
</feature>
<evidence type="ECO:0000256" key="3">
    <source>
        <dbReference type="ARBA" id="ARBA00023125"/>
    </source>
</evidence>
<dbReference type="Pfam" id="PF13411">
    <property type="entry name" value="MerR_1"/>
    <property type="match status" value="1"/>
</dbReference>
<dbReference type="PROSITE" id="PS50937">
    <property type="entry name" value="HTH_MERR_2"/>
    <property type="match status" value="2"/>
</dbReference>
<feature type="domain" description="HTH merR-type" evidence="5">
    <location>
        <begin position="9"/>
        <end position="62"/>
    </location>
</feature>
<dbReference type="InterPro" id="IPR000551">
    <property type="entry name" value="MerR-type_HTH_dom"/>
</dbReference>
<dbReference type="EMBL" id="JAGGLB010000003">
    <property type="protein sequence ID" value="MBP1989596.1"/>
    <property type="molecule type" value="Genomic_DNA"/>
</dbReference>
<dbReference type="PANTHER" id="PTHR30204:SF69">
    <property type="entry name" value="MERR-FAMILY TRANSCRIPTIONAL REGULATOR"/>
    <property type="match status" value="1"/>
</dbReference>
<protein>
    <submittedName>
        <fullName evidence="6">DNA-binding transcriptional MerR regulator</fullName>
    </submittedName>
</protein>
<dbReference type="Pfam" id="PF00376">
    <property type="entry name" value="MerR"/>
    <property type="match status" value="1"/>
</dbReference>
<dbReference type="SMART" id="SM00422">
    <property type="entry name" value="HTH_MERR"/>
    <property type="match status" value="2"/>
</dbReference>
<dbReference type="Gene3D" id="1.10.1660.10">
    <property type="match status" value="2"/>
</dbReference>
<evidence type="ECO:0000313" key="7">
    <source>
        <dbReference type="Proteomes" id="UP001519287"/>
    </source>
</evidence>
<gene>
    <name evidence="6" type="ORF">J2Z66_001194</name>
</gene>
<name>A0ABS4IRF7_9BACL</name>
<dbReference type="SUPFAM" id="SSF46955">
    <property type="entry name" value="Putative DNA-binding domain"/>
    <property type="match status" value="2"/>
</dbReference>
<keyword evidence="2" id="KW-0805">Transcription regulation</keyword>